<protein>
    <submittedName>
        <fullName evidence="2">Putative transcriptional regulator</fullName>
    </submittedName>
</protein>
<gene>
    <name evidence="2" type="ordered locus">Desac_1740</name>
</gene>
<organism evidence="2 3">
    <name type="scientific">Desulfobacca acetoxidans (strain ATCC 700848 / DSM 11109 / ASRB2)</name>
    <dbReference type="NCBI Taxonomy" id="880072"/>
    <lineage>
        <taxon>Bacteria</taxon>
        <taxon>Pseudomonadati</taxon>
        <taxon>Thermodesulfobacteriota</taxon>
        <taxon>Desulfobaccia</taxon>
        <taxon>Desulfobaccales</taxon>
        <taxon>Desulfobaccaceae</taxon>
        <taxon>Desulfobacca</taxon>
    </lineage>
</organism>
<evidence type="ECO:0000313" key="3">
    <source>
        <dbReference type="Proteomes" id="UP000000483"/>
    </source>
</evidence>
<dbReference type="InterPro" id="IPR038475">
    <property type="entry name" value="RecG_C_sf"/>
</dbReference>
<reference evidence="2 3" key="1">
    <citation type="journal article" date="2011" name="Stand. Genomic Sci.">
        <title>Complete genome sequence of the acetate-degrading sulfate reducer Desulfobacca acetoxidans type strain (ASRB2).</title>
        <authorList>
            <person name="Goker M."/>
            <person name="Teshima H."/>
            <person name="Lapidus A."/>
            <person name="Nolan M."/>
            <person name="Lucas S."/>
            <person name="Hammon N."/>
            <person name="Deshpande S."/>
            <person name="Cheng J.F."/>
            <person name="Tapia R."/>
            <person name="Han C."/>
            <person name="Goodwin L."/>
            <person name="Pitluck S."/>
            <person name="Huntemann M."/>
            <person name="Liolios K."/>
            <person name="Ivanova N."/>
            <person name="Pagani I."/>
            <person name="Mavromatis K."/>
            <person name="Ovchinikova G."/>
            <person name="Pati A."/>
            <person name="Chen A."/>
            <person name="Palaniappan K."/>
            <person name="Land M."/>
            <person name="Hauser L."/>
            <person name="Brambilla E.M."/>
            <person name="Rohde M."/>
            <person name="Spring S."/>
            <person name="Detter J.C."/>
            <person name="Woyke T."/>
            <person name="Bristow J."/>
            <person name="Eisen J.A."/>
            <person name="Markowitz V."/>
            <person name="Hugenholtz P."/>
            <person name="Kyrpides N.C."/>
            <person name="Klenk H.P."/>
        </authorList>
    </citation>
    <scope>NUCLEOTIDE SEQUENCE [LARGE SCALE GENOMIC DNA]</scope>
    <source>
        <strain evidence="3">ATCC 700848 / DSM 11109 / ASRB2</strain>
    </source>
</reference>
<accession>F2ND06</accession>
<reference evidence="3" key="2">
    <citation type="submission" date="2011-03" db="EMBL/GenBank/DDBJ databases">
        <title>The complete genome of Desulfobacca acetoxidans DSM 11109.</title>
        <authorList>
            <consortium name="US DOE Joint Genome Institute (JGI-PGF)"/>
            <person name="Lucas S."/>
            <person name="Copeland A."/>
            <person name="Lapidus A."/>
            <person name="Bruce D."/>
            <person name="Goodwin L."/>
            <person name="Pitluck S."/>
            <person name="Peters L."/>
            <person name="Kyrpides N."/>
            <person name="Mavromatis K."/>
            <person name="Ivanova N."/>
            <person name="Ovchinnikova G."/>
            <person name="Teshima H."/>
            <person name="Detter J.C."/>
            <person name="Han C."/>
            <person name="Land M."/>
            <person name="Hauser L."/>
            <person name="Markowitz V."/>
            <person name="Cheng J.-F."/>
            <person name="Hugenholtz P."/>
            <person name="Woyke T."/>
            <person name="Wu D."/>
            <person name="Spring S."/>
            <person name="Schueler E."/>
            <person name="Brambilla E."/>
            <person name="Klenk H.-P."/>
            <person name="Eisen J.A."/>
        </authorList>
    </citation>
    <scope>NUCLEOTIDE SEQUENCE [LARGE SCALE GENOMIC DNA]</scope>
    <source>
        <strain evidence="3">ATCC 700848 / DSM 11109 / ASRB2</strain>
    </source>
</reference>
<name>F2ND06_DESAR</name>
<dbReference type="KEGG" id="dao:Desac_1740"/>
<dbReference type="PANTHER" id="PTHR30595">
    <property type="entry name" value="GLPR-RELATED TRANSCRIPTIONAL REPRESSOR"/>
    <property type="match status" value="1"/>
</dbReference>
<sequence length="420" mass="47718">MLKAELLEIIANGENSGVEFKRDDCRPEQLAKEIVAMANLRGGMILLGVEDDGTISGIQRRNLEVWVMDTVFAAKVHPMIIPFYEEVALEEGKRVAIVSFPLGTTKPYVLRHNNREEIYIRVGSTSRPATREQQARLFASGGILHPELLPVAGTSFKSLDLERLRDYFINVIHDLDVPKSDGAWIQRLIALGFMVEVLESTPVCTIAGLLLFGVSPRRFLRQSGIRVLVFEGNDKTYRALLDRVLDGPLVGLWHINEGGERMLTDTGFGLIDRFAEIVHPFVSEESDIINENFRRERRWLYPLEAMREACINALAHRDWTRSVDIEVGCYSDRMEFISPGALQNTMTVEKMIAGQRSPRNPLIVEVLRDYGYVEARGMGVRTKIIPLMRQQNRVEPIFEATDDYLKTILPRRKTCIYGMP</sequence>
<dbReference type="AlphaFoldDB" id="F2ND06"/>
<dbReference type="Proteomes" id="UP000000483">
    <property type="component" value="Chromosome"/>
</dbReference>
<dbReference type="Pfam" id="PF04326">
    <property type="entry name" value="SLFN_AlbA_2"/>
    <property type="match status" value="1"/>
</dbReference>
<dbReference type="STRING" id="880072.Desac_1740"/>
<dbReference type="EMBL" id="CP002629">
    <property type="protein sequence ID" value="AEB09580.1"/>
    <property type="molecule type" value="Genomic_DNA"/>
</dbReference>
<dbReference type="HOGENOM" id="CLU_024970_3_3_7"/>
<evidence type="ECO:0000313" key="2">
    <source>
        <dbReference type="EMBL" id="AEB09580.1"/>
    </source>
</evidence>
<evidence type="ECO:0000259" key="1">
    <source>
        <dbReference type="Pfam" id="PF04326"/>
    </source>
</evidence>
<dbReference type="Pfam" id="PF13749">
    <property type="entry name" value="HATPase_c_4"/>
    <property type="match status" value="1"/>
</dbReference>
<dbReference type="RefSeq" id="WP_013706690.1">
    <property type="nucleotide sequence ID" value="NC_015388.1"/>
</dbReference>
<dbReference type="Gene3D" id="3.30.950.30">
    <property type="entry name" value="Schlafen, AAA domain"/>
    <property type="match status" value="1"/>
</dbReference>
<feature type="domain" description="Schlafen AlbA-2" evidence="1">
    <location>
        <begin position="14"/>
        <end position="129"/>
    </location>
</feature>
<dbReference type="OrthoDB" id="9789524at2"/>
<dbReference type="eggNOG" id="COG2865">
    <property type="taxonomic scope" value="Bacteria"/>
</dbReference>
<dbReference type="Gene3D" id="3.30.565.60">
    <property type="match status" value="1"/>
</dbReference>
<dbReference type="PANTHER" id="PTHR30595:SF6">
    <property type="entry name" value="SCHLAFEN ALBA-2 DOMAIN-CONTAINING PROTEIN"/>
    <property type="match status" value="1"/>
</dbReference>
<dbReference type="InterPro" id="IPR038461">
    <property type="entry name" value="Schlafen_AlbA_2_dom_sf"/>
</dbReference>
<proteinExistence type="predicted"/>
<keyword evidence="3" id="KW-1185">Reference proteome</keyword>
<dbReference type="InterPro" id="IPR007421">
    <property type="entry name" value="Schlafen_AlbA_2_dom"/>
</dbReference>